<dbReference type="HAMAP" id="MF_01445">
    <property type="entry name" value="TsaD"/>
    <property type="match status" value="1"/>
</dbReference>
<evidence type="ECO:0000256" key="2">
    <source>
        <dbReference type="ARBA" id="ARBA00022679"/>
    </source>
</evidence>
<comment type="similarity">
    <text evidence="7">Belongs to the KAE1 / TsaD family.</text>
</comment>
<dbReference type="GO" id="GO:0072670">
    <property type="term" value="P:mitochondrial tRNA threonylcarbamoyladenosine modification"/>
    <property type="evidence" value="ECO:0007669"/>
    <property type="project" value="TreeGrafter"/>
</dbReference>
<feature type="region of interest" description="Disordered" evidence="8">
    <location>
        <begin position="195"/>
        <end position="216"/>
    </location>
</feature>
<evidence type="ECO:0000256" key="4">
    <source>
        <dbReference type="ARBA" id="ARBA00022723"/>
    </source>
</evidence>
<evidence type="ECO:0000313" key="10">
    <source>
        <dbReference type="EMBL" id="TGJ83693.1"/>
    </source>
</evidence>
<dbReference type="PRINTS" id="PR00789">
    <property type="entry name" value="OSIALOPTASE"/>
</dbReference>
<dbReference type="PANTHER" id="PTHR11735">
    <property type="entry name" value="TRNA N6-ADENOSINE THREONYLCARBAMOYLTRANSFERASE"/>
    <property type="match status" value="1"/>
</dbReference>
<name>A0A4Z0YYV5_9PEZI</name>
<evidence type="ECO:0000256" key="3">
    <source>
        <dbReference type="ARBA" id="ARBA00022694"/>
    </source>
</evidence>
<dbReference type="GO" id="GO:0005739">
    <property type="term" value="C:mitochondrion"/>
    <property type="evidence" value="ECO:0007669"/>
    <property type="project" value="UniProtKB-SubCell"/>
</dbReference>
<evidence type="ECO:0000256" key="1">
    <source>
        <dbReference type="ARBA" id="ARBA00012156"/>
    </source>
</evidence>
<dbReference type="InterPro" id="IPR022450">
    <property type="entry name" value="TsaD"/>
</dbReference>
<sequence>MSKLWNPSRQCLPGGSLFPQRVSLPAGLPRPPRLQPRLLSQQTRRGLLTLAIETSCDDTCVAILEKSKAGVARLHFNEKITSDNRAFRGVHPLTAVVSHTENLAPLIQKALRSLPKATRVESPQEDNNAKTLSVDGHPRLRPDFVSVTRGPGMTSNLATGLNHAKGLAVAWDVPLLAVNHMQAHALTPRLVRALEEQEADQTQDPTSEGTGDRKLQGPHFPFLSLLVSGGHTMLVRSQSLNDHAILANALNIAVGDMIDKCARMIVPQEILSAENSDSNSGMYGPMFEEFAFPGSKESARYEYNYTPPSCRADEIKIFDSGSGWILTPPLAHVGKSAASKYEFAGLNGQIQKLMTERPDMDVDMRRILARAAMTLVFQHLTSRLVFALQGDGEKSKNMASGTETEEQSRIKTVVLSGGVASNKFLRHVVRKMLDARGYADVEVVAPPVSLCTDNAAMIAWTGIEMYENGWRSDLNVLTLRKWPLDPNAEGGGILGAGGWYRIPKAK</sequence>
<comment type="subunit">
    <text evidence="7">Homodimer.</text>
</comment>
<gene>
    <name evidence="10" type="ORF">E0Z10_g5066</name>
</gene>
<keyword evidence="3 7" id="KW-0819">tRNA processing</keyword>
<proteinExistence type="inferred from homology"/>
<comment type="catalytic activity">
    <reaction evidence="6 7">
        <text>L-threonylcarbamoyladenylate + adenosine(37) in tRNA = N(6)-L-threonylcarbamoyladenosine(37) in tRNA + AMP + H(+)</text>
        <dbReference type="Rhea" id="RHEA:37059"/>
        <dbReference type="Rhea" id="RHEA-COMP:10162"/>
        <dbReference type="Rhea" id="RHEA-COMP:10163"/>
        <dbReference type="ChEBI" id="CHEBI:15378"/>
        <dbReference type="ChEBI" id="CHEBI:73682"/>
        <dbReference type="ChEBI" id="CHEBI:74411"/>
        <dbReference type="ChEBI" id="CHEBI:74418"/>
        <dbReference type="ChEBI" id="CHEBI:456215"/>
        <dbReference type="EC" id="2.3.1.234"/>
    </reaction>
</comment>
<comment type="subcellular location">
    <subcellularLocation>
        <location evidence="7">Mitochondrion</location>
    </subcellularLocation>
</comment>
<accession>A0A4Z0YYV5</accession>
<reference evidence="10 11" key="1">
    <citation type="submission" date="2019-03" db="EMBL/GenBank/DDBJ databases">
        <title>Draft genome sequence of Xylaria hypoxylon DSM 108379, a ubiquitous saprotrophic-parasitic fungi on hardwood.</title>
        <authorList>
            <person name="Buettner E."/>
            <person name="Leonhardt S."/>
            <person name="Gebauer A.M."/>
            <person name="Liers C."/>
            <person name="Hofrichter M."/>
            <person name="Kellner H."/>
        </authorList>
    </citation>
    <scope>NUCLEOTIDE SEQUENCE [LARGE SCALE GENOMIC DNA]</scope>
    <source>
        <strain evidence="10 11">DSM 108379</strain>
    </source>
</reference>
<keyword evidence="11" id="KW-1185">Reference proteome</keyword>
<comment type="function">
    <text evidence="7">Required for the formation of a threonylcarbamoyl group on adenosine at position 37 (t(6)A37) in mitochondrial tRNAs that read codons beginning with adenine. Probably involved in the transfer of the threonylcarbamoyl moiety of threonylcarbamoyl-AMP (TC-AMP) to the N6 group of A37. Involved in mitochondrial genome maintenance.</text>
</comment>
<keyword evidence="2 7" id="KW-0808">Transferase</keyword>
<organism evidence="10 11">
    <name type="scientific">Xylaria hypoxylon</name>
    <dbReference type="NCBI Taxonomy" id="37992"/>
    <lineage>
        <taxon>Eukaryota</taxon>
        <taxon>Fungi</taxon>
        <taxon>Dikarya</taxon>
        <taxon>Ascomycota</taxon>
        <taxon>Pezizomycotina</taxon>
        <taxon>Sordariomycetes</taxon>
        <taxon>Xylariomycetidae</taxon>
        <taxon>Xylariales</taxon>
        <taxon>Xylariaceae</taxon>
        <taxon>Xylaria</taxon>
    </lineage>
</organism>
<keyword evidence="7" id="KW-0496">Mitochondrion</keyword>
<evidence type="ECO:0000313" key="11">
    <source>
        <dbReference type="Proteomes" id="UP000297716"/>
    </source>
</evidence>
<dbReference type="EC" id="2.3.1.234" evidence="1"/>
<dbReference type="AlphaFoldDB" id="A0A4Z0YYV5"/>
<dbReference type="EMBL" id="SKBN01000086">
    <property type="protein sequence ID" value="TGJ83693.1"/>
    <property type="molecule type" value="Genomic_DNA"/>
</dbReference>
<dbReference type="InterPro" id="IPR043129">
    <property type="entry name" value="ATPase_NBD"/>
</dbReference>
<dbReference type="SUPFAM" id="SSF53067">
    <property type="entry name" value="Actin-like ATPase domain"/>
    <property type="match status" value="2"/>
</dbReference>
<feature type="domain" description="Gcp-like" evidence="9">
    <location>
        <begin position="143"/>
        <end position="191"/>
    </location>
</feature>
<dbReference type="InterPro" id="IPR000905">
    <property type="entry name" value="Gcp-like_dom"/>
</dbReference>
<dbReference type="Proteomes" id="UP000297716">
    <property type="component" value="Unassembled WGS sequence"/>
</dbReference>
<evidence type="ECO:0000256" key="5">
    <source>
        <dbReference type="ARBA" id="ARBA00023315"/>
    </source>
</evidence>
<comment type="cofactor">
    <cofactor evidence="7">
        <name>a divalent metal cation</name>
        <dbReference type="ChEBI" id="CHEBI:60240"/>
    </cofactor>
    <text evidence="7">Binds 1 divalent metal cation per subunit.</text>
</comment>
<dbReference type="OrthoDB" id="10259622at2759"/>
<dbReference type="Gene3D" id="3.30.420.40">
    <property type="match status" value="2"/>
</dbReference>
<dbReference type="Pfam" id="PF00814">
    <property type="entry name" value="TsaD"/>
    <property type="match status" value="2"/>
</dbReference>
<dbReference type="PROSITE" id="PS01016">
    <property type="entry name" value="GLYCOPROTEASE"/>
    <property type="match status" value="1"/>
</dbReference>
<comment type="caution">
    <text evidence="10">The sequence shown here is derived from an EMBL/GenBank/DDBJ whole genome shotgun (WGS) entry which is preliminary data.</text>
</comment>
<dbReference type="InterPro" id="IPR017861">
    <property type="entry name" value="KAE1/TsaD"/>
</dbReference>
<dbReference type="GO" id="GO:0046872">
    <property type="term" value="F:metal ion binding"/>
    <property type="evidence" value="ECO:0007669"/>
    <property type="project" value="UniProtKB-KW"/>
</dbReference>
<dbReference type="STRING" id="37992.A0A4Z0YYV5"/>
<evidence type="ECO:0000256" key="6">
    <source>
        <dbReference type="ARBA" id="ARBA00048117"/>
    </source>
</evidence>
<dbReference type="GO" id="GO:0061711">
    <property type="term" value="F:tRNA N(6)-L-threonylcarbamoyladenine synthase activity"/>
    <property type="evidence" value="ECO:0007669"/>
    <property type="project" value="UniProtKB-EC"/>
</dbReference>
<protein>
    <recommendedName>
        <fullName evidence="1">N(6)-L-threonylcarbamoyladenine synthase</fullName>
        <ecNumber evidence="1">2.3.1.234</ecNumber>
    </recommendedName>
</protein>
<evidence type="ECO:0000256" key="7">
    <source>
        <dbReference type="HAMAP-Rule" id="MF_03179"/>
    </source>
</evidence>
<evidence type="ECO:0000256" key="8">
    <source>
        <dbReference type="SAM" id="MobiDB-lite"/>
    </source>
</evidence>
<feature type="region of interest" description="Disordered" evidence="8">
    <location>
        <begin position="117"/>
        <end position="141"/>
    </location>
</feature>
<evidence type="ECO:0000259" key="9">
    <source>
        <dbReference type="Pfam" id="PF00814"/>
    </source>
</evidence>
<dbReference type="InterPro" id="IPR017860">
    <property type="entry name" value="Peptidase_M22_CS"/>
</dbReference>
<dbReference type="PANTHER" id="PTHR11735:SF6">
    <property type="entry name" value="TRNA N6-ADENOSINE THREONYLCARBAMOYLTRANSFERASE, MITOCHONDRIAL"/>
    <property type="match status" value="1"/>
</dbReference>
<feature type="domain" description="Gcp-like" evidence="9">
    <location>
        <begin position="217"/>
        <end position="460"/>
    </location>
</feature>
<keyword evidence="5 7" id="KW-0012">Acyltransferase</keyword>
<keyword evidence="4 7" id="KW-0479">Metal-binding</keyword>